<gene>
    <name evidence="3" type="ORF">D9O36_04680</name>
</gene>
<accession>A0A7X2ZRL6</accession>
<comment type="similarity">
    <text evidence="1">Belongs to the UDP-N-acetylglucosamine 2-epimerase family.</text>
</comment>
<keyword evidence="1 3" id="KW-0413">Isomerase</keyword>
<evidence type="ECO:0000313" key="3">
    <source>
        <dbReference type="EMBL" id="MUH35127.1"/>
    </source>
</evidence>
<dbReference type="PANTHER" id="PTHR43174:SF1">
    <property type="entry name" value="UDP-N-ACETYLGLUCOSAMINE 2-EPIMERASE"/>
    <property type="match status" value="1"/>
</dbReference>
<dbReference type="InterPro" id="IPR003331">
    <property type="entry name" value="UDP_GlcNAc_Epimerase_2_dom"/>
</dbReference>
<dbReference type="EC" id="5.1.3.14" evidence="3"/>
<dbReference type="Pfam" id="PF02350">
    <property type="entry name" value="Epimerase_2"/>
    <property type="match status" value="1"/>
</dbReference>
<organism evidence="3 4">
    <name type="scientific">Zobellia amurskyensis</name>
    <dbReference type="NCBI Taxonomy" id="248905"/>
    <lineage>
        <taxon>Bacteria</taxon>
        <taxon>Pseudomonadati</taxon>
        <taxon>Bacteroidota</taxon>
        <taxon>Flavobacteriia</taxon>
        <taxon>Flavobacteriales</taxon>
        <taxon>Flavobacteriaceae</taxon>
        <taxon>Zobellia</taxon>
    </lineage>
</organism>
<proteinExistence type="inferred from homology"/>
<dbReference type="CDD" id="cd03786">
    <property type="entry name" value="GTB_UDP-GlcNAc_2-Epimerase"/>
    <property type="match status" value="1"/>
</dbReference>
<dbReference type="SUPFAM" id="SSF53756">
    <property type="entry name" value="UDP-Glycosyltransferase/glycogen phosphorylase"/>
    <property type="match status" value="1"/>
</dbReference>
<name>A0A7X2ZRL6_9FLAO</name>
<protein>
    <submittedName>
        <fullName evidence="3">UDP-N-acetylglucosamine 2-epimerase (Non-hydrolyzing)</fullName>
        <ecNumber evidence="3">5.1.3.14</ecNumber>
    </submittedName>
</protein>
<dbReference type="NCBIfam" id="TIGR00236">
    <property type="entry name" value="wecB"/>
    <property type="match status" value="1"/>
</dbReference>
<comment type="caution">
    <text evidence="3">The sequence shown here is derived from an EMBL/GenBank/DDBJ whole genome shotgun (WGS) entry which is preliminary data.</text>
</comment>
<evidence type="ECO:0000259" key="2">
    <source>
        <dbReference type="Pfam" id="PF02350"/>
    </source>
</evidence>
<dbReference type="Gene3D" id="3.40.50.2000">
    <property type="entry name" value="Glycogen Phosphorylase B"/>
    <property type="match status" value="2"/>
</dbReference>
<feature type="domain" description="UDP-N-acetylglucosamine 2-epimerase" evidence="2">
    <location>
        <begin position="24"/>
        <end position="344"/>
    </location>
</feature>
<dbReference type="AlphaFoldDB" id="A0A7X2ZRL6"/>
<keyword evidence="4" id="KW-1185">Reference proteome</keyword>
<dbReference type="GO" id="GO:0008761">
    <property type="term" value="F:UDP-N-acetylglucosamine 2-epimerase activity"/>
    <property type="evidence" value="ECO:0007669"/>
    <property type="project" value="UniProtKB-EC"/>
</dbReference>
<dbReference type="EMBL" id="RCNR01000006">
    <property type="protein sequence ID" value="MUH35127.1"/>
    <property type="molecule type" value="Genomic_DNA"/>
</dbReference>
<sequence>MKIVAIIGARPQFIKHFPFELACKGKVELVTIHTGQHYDANMSEVFFNQLKMTQPDYTLHVGSGAHGEQTGKMMIEIEKIIEETKPDGVVVYGDTNSTLAGALVASKMHIPLFHIEAGLRSFNKKMPEEVNRVLTDHISDLLFVPSAISVQNLENEGVQKGVHVVGDIMKDLVQYVTQNDLLKEHVPKEKNFYYATIHRPYNTDEKGRLKHVLDVLEQLDKKVVFSLHPRTKNLASGYGLNLEDYTNINFIEPQSYFSNLGYLQNSDGLITDSGGMQKEAFWLKKKCVTIRKETEWRETLEDNANVLVFTDLSKIKEELQKLPKKWDETLYGDGASGLKMIDKIIQFLQ</sequence>
<dbReference type="OrthoDB" id="9803238at2"/>
<dbReference type="RefSeq" id="WP_155599035.1">
    <property type="nucleotide sequence ID" value="NZ_RCNR01000006.1"/>
</dbReference>
<evidence type="ECO:0000256" key="1">
    <source>
        <dbReference type="RuleBase" id="RU003513"/>
    </source>
</evidence>
<dbReference type="PANTHER" id="PTHR43174">
    <property type="entry name" value="UDP-N-ACETYLGLUCOSAMINE 2-EPIMERASE"/>
    <property type="match status" value="1"/>
</dbReference>
<reference evidence="3 4" key="1">
    <citation type="journal article" date="2019" name="Mar. Drugs">
        <title>Comparative Genomics and CAZyme Genome Repertoires of Marine Zobellia amurskyensis KMM 3526(T) and Zobellia laminariae KMM 3676(T).</title>
        <authorList>
            <person name="Chernysheva N."/>
            <person name="Bystritskaya E."/>
            <person name="Stenkova A."/>
            <person name="Golovkin I."/>
            <person name="Nedashkovskaya O."/>
            <person name="Isaeva M."/>
        </authorList>
    </citation>
    <scope>NUCLEOTIDE SEQUENCE [LARGE SCALE GENOMIC DNA]</scope>
    <source>
        <strain evidence="3 4">KMM 3526</strain>
    </source>
</reference>
<dbReference type="InterPro" id="IPR029767">
    <property type="entry name" value="WecB-like"/>
</dbReference>
<dbReference type="Proteomes" id="UP000540519">
    <property type="component" value="Unassembled WGS sequence"/>
</dbReference>
<evidence type="ECO:0000313" key="4">
    <source>
        <dbReference type="Proteomes" id="UP000540519"/>
    </source>
</evidence>